<evidence type="ECO:0000313" key="4">
    <source>
        <dbReference type="Proteomes" id="UP001488838"/>
    </source>
</evidence>
<dbReference type="FunFam" id="2.60.40.10:FF:000233">
    <property type="entry name" value="Myomesin 1"/>
    <property type="match status" value="1"/>
</dbReference>
<proteinExistence type="predicted"/>
<dbReference type="Proteomes" id="UP001488838">
    <property type="component" value="Unassembled WGS sequence"/>
</dbReference>
<dbReference type="FunFam" id="2.60.40.10:FF:000124">
    <property type="entry name" value="Myomesin 1"/>
    <property type="match status" value="1"/>
</dbReference>
<dbReference type="FunFam" id="2.60.40.10:FF:000197">
    <property type="entry name" value="Myomesin 1"/>
    <property type="match status" value="1"/>
</dbReference>
<dbReference type="InterPro" id="IPR013783">
    <property type="entry name" value="Ig-like_fold"/>
</dbReference>
<dbReference type="PANTHER" id="PTHR13817">
    <property type="entry name" value="TITIN"/>
    <property type="match status" value="1"/>
</dbReference>
<dbReference type="PANTHER" id="PTHR13817:SF16">
    <property type="entry name" value="MYOMESIN-1"/>
    <property type="match status" value="1"/>
</dbReference>
<dbReference type="GO" id="GO:0045214">
    <property type="term" value="P:sarcomere organization"/>
    <property type="evidence" value="ECO:0007669"/>
    <property type="project" value="TreeGrafter"/>
</dbReference>
<organism evidence="3 4">
    <name type="scientific">Myodes glareolus</name>
    <name type="common">Bank vole</name>
    <name type="synonym">Clethrionomys glareolus</name>
    <dbReference type="NCBI Taxonomy" id="447135"/>
    <lineage>
        <taxon>Eukaryota</taxon>
        <taxon>Metazoa</taxon>
        <taxon>Chordata</taxon>
        <taxon>Craniata</taxon>
        <taxon>Vertebrata</taxon>
        <taxon>Euteleostomi</taxon>
        <taxon>Mammalia</taxon>
        <taxon>Eutheria</taxon>
        <taxon>Euarchontoglires</taxon>
        <taxon>Glires</taxon>
        <taxon>Rodentia</taxon>
        <taxon>Myomorpha</taxon>
        <taxon>Muroidea</taxon>
        <taxon>Cricetidae</taxon>
        <taxon>Arvicolinae</taxon>
        <taxon>Myodes</taxon>
    </lineage>
</organism>
<dbReference type="Pfam" id="PF07679">
    <property type="entry name" value="I-set"/>
    <property type="match status" value="2"/>
</dbReference>
<dbReference type="InterPro" id="IPR003599">
    <property type="entry name" value="Ig_sub"/>
</dbReference>
<accession>A0AAW0II44</accession>
<dbReference type="Gene3D" id="2.60.40.10">
    <property type="entry name" value="Immunoglobulins"/>
    <property type="match status" value="5"/>
</dbReference>
<protein>
    <recommendedName>
        <fullName evidence="2">Ig-like domain-containing protein</fullName>
    </recommendedName>
</protein>
<dbReference type="InterPro" id="IPR036179">
    <property type="entry name" value="Ig-like_dom_sf"/>
</dbReference>
<reference evidence="3 4" key="1">
    <citation type="journal article" date="2023" name="bioRxiv">
        <title>Conserved and derived expression patterns and positive selection on dental genes reveal complex evolutionary context of ever-growing rodent molars.</title>
        <authorList>
            <person name="Calamari Z.T."/>
            <person name="Song A."/>
            <person name="Cohen E."/>
            <person name="Akter M."/>
            <person name="Roy R.D."/>
            <person name="Hallikas O."/>
            <person name="Christensen M.M."/>
            <person name="Li P."/>
            <person name="Marangoni P."/>
            <person name="Jernvall J."/>
            <person name="Klein O.D."/>
        </authorList>
    </citation>
    <scope>NUCLEOTIDE SEQUENCE [LARGE SCALE GENOMIC DNA]</scope>
    <source>
        <strain evidence="3">V071</strain>
    </source>
</reference>
<evidence type="ECO:0000259" key="2">
    <source>
        <dbReference type="PROSITE" id="PS50835"/>
    </source>
</evidence>
<dbReference type="SUPFAM" id="SSF48726">
    <property type="entry name" value="Immunoglobulin"/>
    <property type="match status" value="3"/>
</dbReference>
<dbReference type="AlphaFoldDB" id="A0AAW0II44"/>
<dbReference type="EMBL" id="JBBHLL010000129">
    <property type="protein sequence ID" value="KAK7813929.1"/>
    <property type="molecule type" value="Genomic_DNA"/>
</dbReference>
<comment type="caution">
    <text evidence="3">The sequence shown here is derived from an EMBL/GenBank/DDBJ whole genome shotgun (WGS) entry which is preliminary data.</text>
</comment>
<keyword evidence="4" id="KW-1185">Reference proteome</keyword>
<dbReference type="GO" id="GO:0031430">
    <property type="term" value="C:M band"/>
    <property type="evidence" value="ECO:0007669"/>
    <property type="project" value="TreeGrafter"/>
</dbReference>
<dbReference type="GO" id="GO:0019900">
    <property type="term" value="F:kinase binding"/>
    <property type="evidence" value="ECO:0007669"/>
    <property type="project" value="TreeGrafter"/>
</dbReference>
<evidence type="ECO:0000313" key="3">
    <source>
        <dbReference type="EMBL" id="KAK7813929.1"/>
    </source>
</evidence>
<keyword evidence="1" id="KW-0677">Repeat</keyword>
<feature type="domain" description="Ig-like" evidence="2">
    <location>
        <begin position="4"/>
        <end position="103"/>
    </location>
</feature>
<dbReference type="PROSITE" id="PS50835">
    <property type="entry name" value="IG_LIKE"/>
    <property type="match status" value="2"/>
</dbReference>
<evidence type="ECO:0000256" key="1">
    <source>
        <dbReference type="ARBA" id="ARBA00022737"/>
    </source>
</evidence>
<sequence length="507" mass="57194">MTSPKCLFYDLLGTKEVVVNVDDDGVISLNFECDQMTPKSEFVWSKDYVPTDDSPRLEVESKGNKTKMTFKDLGTDDLGIYSCDVTDTDGIASSYLIDEEEIKRLLALSQEHKFPTVPTKSELAVEILEKGQVRFWMQAEKLSGNAKKYKMHIDRNTGIIEMFMEKLQDEDEGTYTFQIQDGKATGHSTLVLIGDVYKKLQNEAEFQRQEWIRKQDEREISVDEKHDFKDGICTLLITEFSKKDAGFYEVILKDDRGKDKSRLKLVDEAFQELMTEVCRKIALSATDLKIQSTAEGIRLYSFVTYYLDDLKVNWSHNGTGIKYTDRVKSGVTGEQIWLQINEPTPNDKGKYVMELFDGKTGHQKTVDLSGQAFDEAVAEFQRLKQAAIAEKNRARVLGGLPDVVTIQEGKALNLTCNVWGDPTPEVSWLKNEKPLACDEHCSLRFEAGKTAFFTISGVSTADSGKYGLVVKNKYGSETSDFTVSVFIPEEEARKGASEPQKGDQKSK</sequence>
<dbReference type="InterPro" id="IPR003598">
    <property type="entry name" value="Ig_sub2"/>
</dbReference>
<name>A0AAW0II44_MYOGA</name>
<dbReference type="InterPro" id="IPR007110">
    <property type="entry name" value="Ig-like_dom"/>
</dbReference>
<dbReference type="InterPro" id="IPR050964">
    <property type="entry name" value="Striated_Muscle_Regulatory"/>
</dbReference>
<gene>
    <name evidence="3" type="ORF">U0070_011036</name>
</gene>
<feature type="domain" description="Ig-like" evidence="2">
    <location>
        <begin position="406"/>
        <end position="484"/>
    </location>
</feature>
<dbReference type="InterPro" id="IPR013098">
    <property type="entry name" value="Ig_I-set"/>
</dbReference>
<dbReference type="FunFam" id="2.60.40.10:FF:000179">
    <property type="entry name" value="Myomesin 2"/>
    <property type="match status" value="1"/>
</dbReference>
<dbReference type="SMART" id="SM00408">
    <property type="entry name" value="IGc2"/>
    <property type="match status" value="2"/>
</dbReference>
<dbReference type="SMART" id="SM00409">
    <property type="entry name" value="IG"/>
    <property type="match status" value="3"/>
</dbReference>